<feature type="domain" description="IPTL-CTERM protein sorting" evidence="3">
    <location>
        <begin position="165"/>
        <end position="191"/>
    </location>
</feature>
<sequence length="195" mass="18991">MKKILAGLGLAVIAAHASATYTISISAVGADVVATGRGTINTTGMTIQTIESSCGGGKGGTDANITICMGVGAAGGVSVDAVSNTTPFGTGLVTLASSASGDPVFMSGPLLYLPANYVSGAPLTSSNTYAGTTLAAMGLTAGTYTYNLSSGDKLVLQVGAVAAPTPVPGLGTWAVVALSALLAMLGLARGRKYKA</sequence>
<organism evidence="4 5">
    <name type="scientific">Comamonas piscis</name>
    <dbReference type="NCBI Taxonomy" id="1562974"/>
    <lineage>
        <taxon>Bacteria</taxon>
        <taxon>Pseudomonadati</taxon>
        <taxon>Pseudomonadota</taxon>
        <taxon>Betaproteobacteria</taxon>
        <taxon>Burkholderiales</taxon>
        <taxon>Comamonadaceae</taxon>
        <taxon>Comamonas</taxon>
    </lineage>
</organism>
<dbReference type="InterPro" id="IPR026442">
    <property type="entry name" value="IPTL_CTERM"/>
</dbReference>
<keyword evidence="1" id="KW-1133">Transmembrane helix</keyword>
<proteinExistence type="predicted"/>
<dbReference type="AlphaFoldDB" id="A0A7G5EJE8"/>
<protein>
    <submittedName>
        <fullName evidence="4">IPTL-CTERM sorting domain-containing protein</fullName>
    </submittedName>
</protein>
<accession>A0A7G5EJE8</accession>
<evidence type="ECO:0000313" key="4">
    <source>
        <dbReference type="EMBL" id="QMV74123.1"/>
    </source>
</evidence>
<feature type="chain" id="PRO_5029002405" evidence="2">
    <location>
        <begin position="20"/>
        <end position="195"/>
    </location>
</feature>
<dbReference type="EMBL" id="CP058554">
    <property type="protein sequence ID" value="QMV74123.1"/>
    <property type="molecule type" value="Genomic_DNA"/>
</dbReference>
<dbReference type="KEGG" id="cpis:HS961_15460"/>
<evidence type="ECO:0000259" key="3">
    <source>
        <dbReference type="Pfam" id="PF18203"/>
    </source>
</evidence>
<reference evidence="4 5" key="1">
    <citation type="journal article" date="2020" name="G3 (Bethesda)">
        <title>CeMbio - The Caenorhabditis elegans Microbiome Resource.</title>
        <authorList>
            <person name="Dirksen P."/>
            <person name="Assie A."/>
            <person name="Zimmermann J."/>
            <person name="Zhang F."/>
            <person name="Tietje A.M."/>
            <person name="Marsh S.A."/>
            <person name="Felix M.A."/>
            <person name="Shapira M."/>
            <person name="Kaleta C."/>
            <person name="Schulenburg H."/>
            <person name="Samuel B."/>
        </authorList>
    </citation>
    <scope>NUCLEOTIDE SEQUENCE [LARGE SCALE GENOMIC DNA]</scope>
    <source>
        <strain evidence="4 5">BIGb0172</strain>
    </source>
</reference>
<keyword evidence="5" id="KW-1185">Reference proteome</keyword>
<keyword evidence="2" id="KW-0732">Signal</keyword>
<dbReference type="NCBIfam" id="TIGR04174">
    <property type="entry name" value="IPTL_CTERM"/>
    <property type="match status" value="1"/>
</dbReference>
<dbReference type="Proteomes" id="UP000515240">
    <property type="component" value="Chromosome"/>
</dbReference>
<dbReference type="RefSeq" id="WP_182323466.1">
    <property type="nucleotide sequence ID" value="NZ_CP058554.1"/>
</dbReference>
<feature type="transmembrane region" description="Helical" evidence="1">
    <location>
        <begin position="170"/>
        <end position="188"/>
    </location>
</feature>
<evidence type="ECO:0000313" key="5">
    <source>
        <dbReference type="Proteomes" id="UP000515240"/>
    </source>
</evidence>
<gene>
    <name evidence="4" type="ORF">HS961_15460</name>
</gene>
<feature type="signal peptide" evidence="2">
    <location>
        <begin position="1"/>
        <end position="19"/>
    </location>
</feature>
<keyword evidence="1" id="KW-0812">Transmembrane</keyword>
<evidence type="ECO:0000256" key="1">
    <source>
        <dbReference type="SAM" id="Phobius"/>
    </source>
</evidence>
<name>A0A7G5EJE8_9BURK</name>
<keyword evidence="1" id="KW-0472">Membrane</keyword>
<dbReference type="Pfam" id="PF18203">
    <property type="entry name" value="IPTL-CTERM"/>
    <property type="match status" value="1"/>
</dbReference>
<evidence type="ECO:0000256" key="2">
    <source>
        <dbReference type="SAM" id="SignalP"/>
    </source>
</evidence>